<reference evidence="1 2" key="1">
    <citation type="submission" date="2018-11" db="EMBL/GenBank/DDBJ databases">
        <title>Mesobaculum littorinae gen. nov., sp. nov., isolated from Littorina scabra that represents a novel genus of the order Rhodobacteraceae.</title>
        <authorList>
            <person name="Li F."/>
        </authorList>
    </citation>
    <scope>NUCLEOTIDE SEQUENCE [LARGE SCALE GENOMIC DNA]</scope>
    <source>
        <strain evidence="1 2">M0103</strain>
    </source>
</reference>
<comment type="caution">
    <text evidence="1">The sequence shown here is derived from an EMBL/GenBank/DDBJ whole genome shotgun (WGS) entry which is preliminary data.</text>
</comment>
<protein>
    <recommendedName>
        <fullName evidence="3">HPt domain-containing protein</fullName>
    </recommendedName>
</protein>
<sequence length="132" mass="14026">MSQTAPIRLRPVEPVSVDPDRLAQFLSCTDGGDARRWARQAMCGILDDLADTMAFAEAAFQAGRFARLAQVSEEIGAICTPLGLDLPALVAARVAMLSSRHDTPALAANLDRLGRLVRGVSEALPRTAVARG</sequence>
<dbReference type="EMBL" id="RQXX01000003">
    <property type="protein sequence ID" value="RVV97784.1"/>
    <property type="molecule type" value="Genomic_DNA"/>
</dbReference>
<dbReference type="Proteomes" id="UP000285908">
    <property type="component" value="Unassembled WGS sequence"/>
</dbReference>
<dbReference type="AlphaFoldDB" id="A0A438AGG5"/>
<evidence type="ECO:0008006" key="3">
    <source>
        <dbReference type="Google" id="ProtNLM"/>
    </source>
</evidence>
<gene>
    <name evidence="1" type="ORF">EKE94_09870</name>
</gene>
<evidence type="ECO:0000313" key="1">
    <source>
        <dbReference type="EMBL" id="RVV97784.1"/>
    </source>
</evidence>
<evidence type="ECO:0000313" key="2">
    <source>
        <dbReference type="Proteomes" id="UP000285908"/>
    </source>
</evidence>
<name>A0A438AGG5_9RHOB</name>
<organism evidence="1 2">
    <name type="scientific">Mesobaculum littorinae</name>
    <dbReference type="NCBI Taxonomy" id="2486419"/>
    <lineage>
        <taxon>Bacteria</taxon>
        <taxon>Pseudomonadati</taxon>
        <taxon>Pseudomonadota</taxon>
        <taxon>Alphaproteobacteria</taxon>
        <taxon>Rhodobacterales</taxon>
        <taxon>Roseobacteraceae</taxon>
        <taxon>Mesobaculum</taxon>
    </lineage>
</organism>
<dbReference type="RefSeq" id="WP_127906449.1">
    <property type="nucleotide sequence ID" value="NZ_RQXX01000003.1"/>
</dbReference>
<accession>A0A438AGG5</accession>
<keyword evidence="2" id="KW-1185">Reference proteome</keyword>
<proteinExistence type="predicted"/>